<proteinExistence type="predicted"/>
<evidence type="ECO:0000256" key="1">
    <source>
        <dbReference type="SAM" id="Phobius"/>
    </source>
</evidence>
<protein>
    <submittedName>
        <fullName evidence="2">Uncharacterized protein</fullName>
    </submittedName>
</protein>
<dbReference type="EMBL" id="JAQIZT010000017">
    <property type="protein sequence ID" value="KAJ6960604.1"/>
    <property type="molecule type" value="Genomic_DNA"/>
</dbReference>
<name>A0AAD6LH86_9ROSI</name>
<keyword evidence="1" id="KW-1133">Transmembrane helix</keyword>
<comment type="caution">
    <text evidence="2">The sequence shown here is derived from an EMBL/GenBank/DDBJ whole genome shotgun (WGS) entry which is preliminary data.</text>
</comment>
<dbReference type="Proteomes" id="UP001164929">
    <property type="component" value="Chromosome 17"/>
</dbReference>
<keyword evidence="1" id="KW-0812">Transmembrane</keyword>
<reference evidence="2" key="1">
    <citation type="journal article" date="2023" name="Mol. Ecol. Resour.">
        <title>Chromosome-level genome assembly of a triploid poplar Populus alba 'Berolinensis'.</title>
        <authorList>
            <person name="Chen S."/>
            <person name="Yu Y."/>
            <person name="Wang X."/>
            <person name="Wang S."/>
            <person name="Zhang T."/>
            <person name="Zhou Y."/>
            <person name="He R."/>
            <person name="Meng N."/>
            <person name="Wang Y."/>
            <person name="Liu W."/>
            <person name="Liu Z."/>
            <person name="Liu J."/>
            <person name="Guo Q."/>
            <person name="Huang H."/>
            <person name="Sederoff R.R."/>
            <person name="Wang G."/>
            <person name="Qu G."/>
            <person name="Chen S."/>
        </authorList>
    </citation>
    <scope>NUCLEOTIDE SEQUENCE</scope>
    <source>
        <strain evidence="2">SC-2020</strain>
    </source>
</reference>
<gene>
    <name evidence="2" type="ORF">NC653_038586</name>
</gene>
<dbReference type="AlphaFoldDB" id="A0AAD6LH86"/>
<evidence type="ECO:0000313" key="2">
    <source>
        <dbReference type="EMBL" id="KAJ6960604.1"/>
    </source>
</evidence>
<sequence>MDEKESLLRIKNRSESLRNCVFCKMPGNLLMEQREKGAKPKILQHLLLAAFSQAKEKDEKDCTSIPGLMVLARLLASRLSFVFTFFHIILFCFRQERGRRIKPSF</sequence>
<feature type="transmembrane region" description="Helical" evidence="1">
    <location>
        <begin position="75"/>
        <end position="93"/>
    </location>
</feature>
<accession>A0AAD6LH86</accession>
<organism evidence="2 3">
    <name type="scientific">Populus alba x Populus x berolinensis</name>
    <dbReference type="NCBI Taxonomy" id="444605"/>
    <lineage>
        <taxon>Eukaryota</taxon>
        <taxon>Viridiplantae</taxon>
        <taxon>Streptophyta</taxon>
        <taxon>Embryophyta</taxon>
        <taxon>Tracheophyta</taxon>
        <taxon>Spermatophyta</taxon>
        <taxon>Magnoliopsida</taxon>
        <taxon>eudicotyledons</taxon>
        <taxon>Gunneridae</taxon>
        <taxon>Pentapetalae</taxon>
        <taxon>rosids</taxon>
        <taxon>fabids</taxon>
        <taxon>Malpighiales</taxon>
        <taxon>Salicaceae</taxon>
        <taxon>Saliceae</taxon>
        <taxon>Populus</taxon>
    </lineage>
</organism>
<keyword evidence="1" id="KW-0472">Membrane</keyword>
<keyword evidence="3" id="KW-1185">Reference proteome</keyword>
<evidence type="ECO:0000313" key="3">
    <source>
        <dbReference type="Proteomes" id="UP001164929"/>
    </source>
</evidence>